<dbReference type="InterPro" id="IPR027417">
    <property type="entry name" value="P-loop_NTPase"/>
</dbReference>
<feature type="region of interest" description="Disordered" evidence="16">
    <location>
        <begin position="1"/>
        <end position="29"/>
    </location>
</feature>
<evidence type="ECO:0000256" key="5">
    <source>
        <dbReference type="ARBA" id="ARBA00022801"/>
    </source>
</evidence>
<dbReference type="Ensembl" id="ENSJHYT00000001134.1">
    <property type="protein sequence ID" value="ENSJHYP00000000898.1"/>
    <property type="gene ID" value="ENSJHYG00000000821.1"/>
</dbReference>
<feature type="domain" description="Helicase C-terminal" evidence="18">
    <location>
        <begin position="307"/>
        <end position="468"/>
    </location>
</feature>
<dbReference type="InterPro" id="IPR000629">
    <property type="entry name" value="RNA-helicase_DEAD-box_CS"/>
</dbReference>
<accession>A0A8C5ICN8</accession>
<evidence type="ECO:0000256" key="9">
    <source>
        <dbReference type="ARBA" id="ARBA00022845"/>
    </source>
</evidence>
<comment type="subcellular location">
    <subcellularLocation>
        <location evidence="1">Nucleus speckle</location>
    </subcellularLocation>
</comment>
<dbReference type="FunFam" id="3.40.50.300:FF:000498">
    <property type="entry name" value="Eukaryotic initiation factor 4A-III"/>
    <property type="match status" value="1"/>
</dbReference>
<dbReference type="GO" id="GO:0005524">
    <property type="term" value="F:ATP binding"/>
    <property type="evidence" value="ECO:0007669"/>
    <property type="project" value="UniProtKB-KW"/>
</dbReference>
<keyword evidence="9" id="KW-0810">Translation regulation</keyword>
<dbReference type="GO" id="GO:0006417">
    <property type="term" value="P:regulation of translation"/>
    <property type="evidence" value="ECO:0007669"/>
    <property type="project" value="UniProtKB-KW"/>
</dbReference>
<feature type="region of interest" description="Disordered" evidence="16">
    <location>
        <begin position="59"/>
        <end position="97"/>
    </location>
</feature>
<dbReference type="CDD" id="cd18787">
    <property type="entry name" value="SF2_C_DEAD"/>
    <property type="match status" value="1"/>
</dbReference>
<evidence type="ECO:0000256" key="1">
    <source>
        <dbReference type="ARBA" id="ARBA00004324"/>
    </source>
</evidence>
<dbReference type="GO" id="GO:0000184">
    <property type="term" value="P:nuclear-transcribed mRNA catabolic process, nonsense-mediated decay"/>
    <property type="evidence" value="ECO:0007669"/>
    <property type="project" value="UniProtKB-KW"/>
</dbReference>
<dbReference type="FunFam" id="3.40.50.300:FF:000031">
    <property type="entry name" value="Eukaryotic initiation factor 4A-III"/>
    <property type="match status" value="1"/>
</dbReference>
<comment type="catalytic activity">
    <reaction evidence="14">
        <text>ATP + H2O = ADP + phosphate + H(+)</text>
        <dbReference type="Rhea" id="RHEA:13065"/>
        <dbReference type="ChEBI" id="CHEBI:15377"/>
        <dbReference type="ChEBI" id="CHEBI:15378"/>
        <dbReference type="ChEBI" id="CHEBI:30616"/>
        <dbReference type="ChEBI" id="CHEBI:43474"/>
        <dbReference type="ChEBI" id="CHEBI:456216"/>
        <dbReference type="EC" id="3.6.4.13"/>
    </reaction>
</comment>
<evidence type="ECO:0000256" key="12">
    <source>
        <dbReference type="ARBA" id="ARBA00023187"/>
    </source>
</evidence>
<feature type="compositionally biased region" description="Gly residues" evidence="16">
    <location>
        <begin position="69"/>
        <end position="81"/>
    </location>
</feature>
<evidence type="ECO:0000256" key="16">
    <source>
        <dbReference type="SAM" id="MobiDB-lite"/>
    </source>
</evidence>
<keyword evidence="11" id="KW-0866">Nonsense-mediated mRNA decay</keyword>
<dbReference type="GO" id="GO:0005681">
    <property type="term" value="C:spliceosomal complex"/>
    <property type="evidence" value="ECO:0007669"/>
    <property type="project" value="UniProtKB-KW"/>
</dbReference>
<dbReference type="GO" id="GO:0016787">
    <property type="term" value="F:hydrolase activity"/>
    <property type="evidence" value="ECO:0007669"/>
    <property type="project" value="UniProtKB-KW"/>
</dbReference>
<evidence type="ECO:0000256" key="8">
    <source>
        <dbReference type="ARBA" id="ARBA00022840"/>
    </source>
</evidence>
<dbReference type="GO" id="GO:0008380">
    <property type="term" value="P:RNA splicing"/>
    <property type="evidence" value="ECO:0007669"/>
    <property type="project" value="UniProtKB-KW"/>
</dbReference>
<dbReference type="GO" id="GO:0016607">
    <property type="term" value="C:nuclear speck"/>
    <property type="evidence" value="ECO:0007669"/>
    <property type="project" value="UniProtKB-SubCell"/>
</dbReference>
<keyword evidence="10" id="KW-0694">RNA-binding</keyword>
<dbReference type="SUPFAM" id="SSF52540">
    <property type="entry name" value="P-loop containing nucleoside triphosphate hydrolases"/>
    <property type="match status" value="1"/>
</dbReference>
<evidence type="ECO:0000259" key="17">
    <source>
        <dbReference type="PROSITE" id="PS51192"/>
    </source>
</evidence>
<keyword evidence="3" id="KW-0747">Spliceosome</keyword>
<dbReference type="Gene3D" id="3.40.50.300">
    <property type="entry name" value="P-loop containing nucleotide triphosphate hydrolases"/>
    <property type="match status" value="2"/>
</dbReference>
<evidence type="ECO:0000256" key="6">
    <source>
        <dbReference type="ARBA" id="ARBA00022806"/>
    </source>
</evidence>
<keyword evidence="5 15" id="KW-0378">Hydrolase</keyword>
<keyword evidence="6 15" id="KW-0347">Helicase</keyword>
<dbReference type="CDD" id="cd18045">
    <property type="entry name" value="DEADc_EIF4AIII_DDX48"/>
    <property type="match status" value="1"/>
</dbReference>
<reference evidence="19" key="2">
    <citation type="submission" date="2025-09" db="UniProtKB">
        <authorList>
            <consortium name="Ensembl"/>
        </authorList>
    </citation>
    <scope>IDENTIFICATION</scope>
</reference>
<evidence type="ECO:0000256" key="2">
    <source>
        <dbReference type="ARBA" id="ARBA00012552"/>
    </source>
</evidence>
<dbReference type="PROSITE" id="PS51192">
    <property type="entry name" value="HELICASE_ATP_BIND_1"/>
    <property type="match status" value="1"/>
</dbReference>
<dbReference type="Proteomes" id="UP000694408">
    <property type="component" value="Unplaced"/>
</dbReference>
<evidence type="ECO:0000256" key="4">
    <source>
        <dbReference type="ARBA" id="ARBA00022741"/>
    </source>
</evidence>
<evidence type="ECO:0000256" key="7">
    <source>
        <dbReference type="ARBA" id="ARBA00022816"/>
    </source>
</evidence>
<proteinExistence type="inferred from homology"/>
<dbReference type="InterPro" id="IPR001650">
    <property type="entry name" value="Helicase_C-like"/>
</dbReference>
<evidence type="ECO:0000259" key="18">
    <source>
        <dbReference type="PROSITE" id="PS51194"/>
    </source>
</evidence>
<organism evidence="19 20">
    <name type="scientific">Junco hyemalis</name>
    <name type="common">Dark-eyed junco</name>
    <dbReference type="NCBI Taxonomy" id="40217"/>
    <lineage>
        <taxon>Eukaryota</taxon>
        <taxon>Metazoa</taxon>
        <taxon>Chordata</taxon>
        <taxon>Craniata</taxon>
        <taxon>Vertebrata</taxon>
        <taxon>Euteleostomi</taxon>
        <taxon>Archelosauria</taxon>
        <taxon>Archosauria</taxon>
        <taxon>Dinosauria</taxon>
        <taxon>Saurischia</taxon>
        <taxon>Theropoda</taxon>
        <taxon>Coelurosauria</taxon>
        <taxon>Aves</taxon>
        <taxon>Neognathae</taxon>
        <taxon>Neoaves</taxon>
        <taxon>Telluraves</taxon>
        <taxon>Australaves</taxon>
        <taxon>Passeriformes</taxon>
        <taxon>Passerellidae</taxon>
        <taxon>Junco</taxon>
    </lineage>
</organism>
<name>A0A8C5ICN8_JUNHY</name>
<dbReference type="InterPro" id="IPR014001">
    <property type="entry name" value="Helicase_ATP-bd"/>
</dbReference>
<reference evidence="19" key="1">
    <citation type="submission" date="2025-08" db="UniProtKB">
        <authorList>
            <consortium name="Ensembl"/>
        </authorList>
    </citation>
    <scope>IDENTIFICATION</scope>
</reference>
<keyword evidence="3" id="KW-0507">mRNA processing</keyword>
<dbReference type="Pfam" id="PF00270">
    <property type="entry name" value="DEAD"/>
    <property type="match status" value="1"/>
</dbReference>
<dbReference type="SMART" id="SM00490">
    <property type="entry name" value="HELICc"/>
    <property type="match status" value="1"/>
</dbReference>
<keyword evidence="20" id="KW-1185">Reference proteome</keyword>
<dbReference type="GO" id="GO:0051028">
    <property type="term" value="P:mRNA transport"/>
    <property type="evidence" value="ECO:0007669"/>
    <property type="project" value="UniProtKB-KW"/>
</dbReference>
<dbReference type="GO" id="GO:0003724">
    <property type="term" value="F:RNA helicase activity"/>
    <property type="evidence" value="ECO:0007669"/>
    <property type="project" value="UniProtKB-EC"/>
</dbReference>
<evidence type="ECO:0000256" key="13">
    <source>
        <dbReference type="ARBA" id="ARBA00023242"/>
    </source>
</evidence>
<dbReference type="EC" id="3.6.4.13" evidence="2"/>
<feature type="compositionally biased region" description="Basic and acidic residues" evidence="16">
    <location>
        <begin position="17"/>
        <end position="27"/>
    </location>
</feature>
<evidence type="ECO:0000256" key="15">
    <source>
        <dbReference type="RuleBase" id="RU000492"/>
    </source>
</evidence>
<evidence type="ECO:0000256" key="11">
    <source>
        <dbReference type="ARBA" id="ARBA00023161"/>
    </source>
</evidence>
<dbReference type="SMART" id="SM00487">
    <property type="entry name" value="DEXDc"/>
    <property type="match status" value="1"/>
</dbReference>
<keyword evidence="13" id="KW-0539">Nucleus</keyword>
<comment type="similarity">
    <text evidence="15">Belongs to the DEAD box helicase family.</text>
</comment>
<evidence type="ECO:0000256" key="3">
    <source>
        <dbReference type="ARBA" id="ARBA00022728"/>
    </source>
</evidence>
<dbReference type="Pfam" id="PF00271">
    <property type="entry name" value="Helicase_C"/>
    <property type="match status" value="1"/>
</dbReference>
<dbReference type="InterPro" id="IPR011545">
    <property type="entry name" value="DEAD/DEAH_box_helicase_dom"/>
</dbReference>
<dbReference type="GO" id="GO:0003723">
    <property type="term" value="F:RNA binding"/>
    <property type="evidence" value="ECO:0007669"/>
    <property type="project" value="UniProtKB-KW"/>
</dbReference>
<dbReference type="PROSITE" id="PS51194">
    <property type="entry name" value="HELICASE_CTER"/>
    <property type="match status" value="1"/>
</dbReference>
<evidence type="ECO:0000256" key="14">
    <source>
        <dbReference type="ARBA" id="ARBA00047984"/>
    </source>
</evidence>
<dbReference type="PROSITE" id="PS00039">
    <property type="entry name" value="DEAD_ATP_HELICASE"/>
    <property type="match status" value="1"/>
</dbReference>
<feature type="domain" description="Helicase ATP-binding" evidence="17">
    <location>
        <begin position="126"/>
        <end position="296"/>
    </location>
</feature>
<keyword evidence="8 15" id="KW-0067">ATP-binding</keyword>
<evidence type="ECO:0000313" key="20">
    <source>
        <dbReference type="Proteomes" id="UP000694408"/>
    </source>
</evidence>
<sequence>MAGSAGSAGGSARKRLMKEEDMTKVEFETSEEVDVTPTFDTMGLREDLLRGIYAYGGRRGRRGRAAGPGARGRGSGGGLGALRGPRRGPDVRPAAPAPCGPAGPGLTVSLGPAGFEKPSAIQQRAIKQIIKGRDVIAQSQSGTGKTATFSISVLQCLDIQVRETQALILAPTRELAVQIQKGLLALGDYMNVQCHACIGGTNVGEDIRKLDYGQHVVAGTPGRVFDMIRRRSLRTRAIKMLVLDEADEMLNKGFKEQIYDVYRYLPPATQVVLISATLPHEILEMTNKFMTDPIRILVKRDELTLEGIKQFFVAVEREEWKFDTLCDLYDTLTITQAVIFCNTKRKVDWLTEKMREANFTVSSMHGDMPQKERESIMKEFRSGASRVLISTDVWARGLDVPQVSLIINYDLPNNRELYIHRIGRSGRYGRKGVAINFVKNDDIRILRDIEQYYSTQIDEMPMNVADLI</sequence>
<evidence type="ECO:0000313" key="19">
    <source>
        <dbReference type="Ensembl" id="ENSJHYP00000000898.1"/>
    </source>
</evidence>
<evidence type="ECO:0000256" key="10">
    <source>
        <dbReference type="ARBA" id="ARBA00022884"/>
    </source>
</evidence>
<dbReference type="PANTHER" id="PTHR47958">
    <property type="entry name" value="ATP-DEPENDENT RNA HELICASE DBP3"/>
    <property type="match status" value="1"/>
</dbReference>
<keyword evidence="7" id="KW-0813">Transport</keyword>
<protein>
    <recommendedName>
        <fullName evidence="2">RNA helicase</fullName>
        <ecNumber evidence="2">3.6.4.13</ecNumber>
    </recommendedName>
</protein>
<keyword evidence="7" id="KW-0509">mRNA transport</keyword>
<keyword evidence="12" id="KW-0508">mRNA splicing</keyword>
<keyword evidence="4 15" id="KW-0547">Nucleotide-binding</keyword>
<dbReference type="AlphaFoldDB" id="A0A8C5ICN8"/>